<evidence type="ECO:0000256" key="7">
    <source>
        <dbReference type="ARBA" id="ARBA00022857"/>
    </source>
</evidence>
<dbReference type="FunFam" id="3.30.413.10:FF:000003">
    <property type="entry name" value="Sulfite reductase [NADPH] hemoprotein beta-component"/>
    <property type="match status" value="1"/>
</dbReference>
<dbReference type="InterPro" id="IPR006067">
    <property type="entry name" value="NO2/SO3_Rdtase_4Fe4S_dom"/>
</dbReference>
<organism evidence="19 20">
    <name type="scientific">Paludibacter propionicigenes (strain DSM 17365 / JCM 13257 / WB4)</name>
    <dbReference type="NCBI Taxonomy" id="694427"/>
    <lineage>
        <taxon>Bacteria</taxon>
        <taxon>Pseudomonadati</taxon>
        <taxon>Bacteroidota</taxon>
        <taxon>Bacteroidia</taxon>
        <taxon>Bacteroidales</taxon>
        <taxon>Paludibacteraceae</taxon>
        <taxon>Paludibacter</taxon>
    </lineage>
</organism>
<dbReference type="GO" id="GO:0000103">
    <property type="term" value="P:sulfate assimilation"/>
    <property type="evidence" value="ECO:0007669"/>
    <property type="project" value="UniProtKB-UniRule"/>
</dbReference>
<feature type="binding site" evidence="15">
    <location>
        <position position="488"/>
    </location>
    <ligand>
        <name>[4Fe-4S] cluster</name>
        <dbReference type="ChEBI" id="CHEBI:49883"/>
    </ligand>
</feature>
<evidence type="ECO:0000313" key="20">
    <source>
        <dbReference type="Proteomes" id="UP000008718"/>
    </source>
</evidence>
<feature type="binding site" evidence="15">
    <location>
        <position position="449"/>
    </location>
    <ligand>
        <name>[4Fe-4S] cluster</name>
        <dbReference type="ChEBI" id="CHEBI:49883"/>
    </ligand>
</feature>
<evidence type="ECO:0000256" key="2">
    <source>
        <dbReference type="ARBA" id="ARBA00010429"/>
    </source>
</evidence>
<dbReference type="PROSITE" id="PS00365">
    <property type="entry name" value="NIR_SIR"/>
    <property type="match status" value="1"/>
</dbReference>
<dbReference type="NCBIfam" id="NF010029">
    <property type="entry name" value="PRK13504.1"/>
    <property type="match status" value="1"/>
</dbReference>
<evidence type="ECO:0000256" key="11">
    <source>
        <dbReference type="ARBA" id="ARBA00023192"/>
    </source>
</evidence>
<dbReference type="FunFam" id="3.30.413.10:FF:000004">
    <property type="entry name" value="Sulfite reductase [NADPH] hemoprotein beta-component"/>
    <property type="match status" value="1"/>
</dbReference>
<evidence type="ECO:0000313" key="19">
    <source>
        <dbReference type="EMBL" id="ADQ80682.1"/>
    </source>
</evidence>
<feature type="binding site" description="axial binding residue" evidence="15">
    <location>
        <position position="492"/>
    </location>
    <ligand>
        <name>siroheme</name>
        <dbReference type="ChEBI" id="CHEBI:60052"/>
    </ligand>
    <ligandPart>
        <name>Fe</name>
        <dbReference type="ChEBI" id="CHEBI:18248"/>
    </ligandPart>
</feature>
<keyword evidence="8 15" id="KW-0560">Oxidoreductase</keyword>
<accession>E4T7I8</accession>
<evidence type="ECO:0000256" key="15">
    <source>
        <dbReference type="HAMAP-Rule" id="MF_01540"/>
    </source>
</evidence>
<comment type="similarity">
    <text evidence="2 15">Belongs to the nitrite and sulfite reductase 4Fe-4S domain family.</text>
</comment>
<dbReference type="UniPathway" id="UPA00140">
    <property type="reaction ID" value="UER00207"/>
</dbReference>
<dbReference type="GO" id="GO:0009337">
    <property type="term" value="C:sulfite reductase complex (NADPH)"/>
    <property type="evidence" value="ECO:0007669"/>
    <property type="project" value="InterPro"/>
</dbReference>
<dbReference type="AlphaFoldDB" id="E4T7I8"/>
<dbReference type="GO" id="GO:0004783">
    <property type="term" value="F:sulfite reductase (NADPH) activity"/>
    <property type="evidence" value="ECO:0007669"/>
    <property type="project" value="UniProtKB-UniRule"/>
</dbReference>
<dbReference type="Proteomes" id="UP000008718">
    <property type="component" value="Chromosome"/>
</dbReference>
<dbReference type="GO" id="GO:0020037">
    <property type="term" value="F:heme binding"/>
    <property type="evidence" value="ECO:0007669"/>
    <property type="project" value="InterPro"/>
</dbReference>
<dbReference type="eggNOG" id="COG0155">
    <property type="taxonomic scope" value="Bacteria"/>
</dbReference>
<gene>
    <name evidence="15" type="primary">cysI</name>
    <name evidence="19" type="ordered locus">Palpr_2550</name>
</gene>
<keyword evidence="7 15" id="KW-0521">NADP</keyword>
<feature type="domain" description="Nitrite/Sulfite reductase ferredoxin-like" evidence="18">
    <location>
        <begin position="358"/>
        <end position="424"/>
    </location>
</feature>
<evidence type="ECO:0000256" key="6">
    <source>
        <dbReference type="ARBA" id="ARBA00022723"/>
    </source>
</evidence>
<dbReference type="STRING" id="694427.Palpr_2550"/>
<keyword evidence="20" id="KW-1185">Reference proteome</keyword>
<dbReference type="GO" id="GO:0050661">
    <property type="term" value="F:NADP binding"/>
    <property type="evidence" value="ECO:0007669"/>
    <property type="project" value="InterPro"/>
</dbReference>
<dbReference type="Pfam" id="PF03460">
    <property type="entry name" value="NIR_SIR_ferr"/>
    <property type="match status" value="2"/>
</dbReference>
<keyword evidence="3 15" id="KW-0004">4Fe-4S</keyword>
<dbReference type="GO" id="GO:0050311">
    <property type="term" value="F:sulfite reductase (ferredoxin) activity"/>
    <property type="evidence" value="ECO:0007669"/>
    <property type="project" value="TreeGrafter"/>
</dbReference>
<dbReference type="InterPro" id="IPR036136">
    <property type="entry name" value="Nit/Sulf_reduc_fer-like_dom_sf"/>
</dbReference>
<dbReference type="Gene3D" id="3.30.413.10">
    <property type="entry name" value="Sulfite Reductase Hemoprotein, domain 1"/>
    <property type="match status" value="2"/>
</dbReference>
<comment type="catalytic activity">
    <reaction evidence="12 15">
        <text>hydrogen sulfide + 3 NADP(+) + 3 H2O = sulfite + 3 NADPH + 4 H(+)</text>
        <dbReference type="Rhea" id="RHEA:13801"/>
        <dbReference type="ChEBI" id="CHEBI:15377"/>
        <dbReference type="ChEBI" id="CHEBI:15378"/>
        <dbReference type="ChEBI" id="CHEBI:17359"/>
        <dbReference type="ChEBI" id="CHEBI:29919"/>
        <dbReference type="ChEBI" id="CHEBI:57783"/>
        <dbReference type="ChEBI" id="CHEBI:58349"/>
        <dbReference type="EC" id="1.8.1.2"/>
    </reaction>
</comment>
<keyword evidence="6 15" id="KW-0479">Metal-binding</keyword>
<dbReference type="SUPFAM" id="SSF55124">
    <property type="entry name" value="Nitrite/Sulfite reductase N-terminal domain-like"/>
    <property type="match status" value="2"/>
</dbReference>
<comment type="subunit">
    <text evidence="14 15">Alpha(8)-beta(8). The alpha component is a flavoprotein, the beta component is a hemoprotein.</text>
</comment>
<dbReference type="HOGENOM" id="CLU_001975_3_2_10"/>
<dbReference type="KEGG" id="ppn:Palpr_2550"/>
<comment type="cofactor">
    <cofactor evidence="15">
        <name>[4Fe-4S] cluster</name>
        <dbReference type="ChEBI" id="CHEBI:49883"/>
    </cofactor>
    <text evidence="15">Binds 1 [4Fe-4S] cluster per subunit.</text>
</comment>
<comment type="pathway">
    <text evidence="1 15">Sulfur metabolism; hydrogen sulfide biosynthesis; hydrogen sulfide from sulfite (NADPH route): step 1/1.</text>
</comment>
<evidence type="ECO:0000256" key="13">
    <source>
        <dbReference type="ARBA" id="ARBA00057160"/>
    </source>
</evidence>
<evidence type="ECO:0000256" key="8">
    <source>
        <dbReference type="ARBA" id="ARBA00023002"/>
    </source>
</evidence>
<feature type="domain" description="Nitrite/Sulfite reductase ferredoxin-like" evidence="18">
    <location>
        <begin position="86"/>
        <end position="143"/>
    </location>
</feature>
<dbReference type="InterPro" id="IPR045169">
    <property type="entry name" value="NO2/SO3_Rdtase_4Fe4S_prot"/>
</dbReference>
<evidence type="ECO:0000259" key="18">
    <source>
        <dbReference type="Pfam" id="PF03460"/>
    </source>
</evidence>
<proteinExistence type="inferred from homology"/>
<evidence type="ECO:0000256" key="9">
    <source>
        <dbReference type="ARBA" id="ARBA00023004"/>
    </source>
</evidence>
<dbReference type="RefSeq" id="WP_013446051.1">
    <property type="nucleotide sequence ID" value="NC_014734.1"/>
</dbReference>
<keyword evidence="5 15" id="KW-0349">Heme</keyword>
<feature type="binding site" evidence="15">
    <location>
        <position position="443"/>
    </location>
    <ligand>
        <name>[4Fe-4S] cluster</name>
        <dbReference type="ChEBI" id="CHEBI:49883"/>
    </ligand>
</feature>
<keyword evidence="9 15" id="KW-0408">Iron</keyword>
<evidence type="ECO:0000256" key="12">
    <source>
        <dbReference type="ARBA" id="ARBA00052219"/>
    </source>
</evidence>
<evidence type="ECO:0000256" key="4">
    <source>
        <dbReference type="ARBA" id="ARBA00022605"/>
    </source>
</evidence>
<dbReference type="InterPro" id="IPR006066">
    <property type="entry name" value="NO2/SO3_Rdtase_FeS/sirohaem_BS"/>
</dbReference>
<dbReference type="EMBL" id="CP002345">
    <property type="protein sequence ID" value="ADQ80682.1"/>
    <property type="molecule type" value="Genomic_DNA"/>
</dbReference>
<feature type="domain" description="Nitrite/sulphite reductase 4Fe-4S" evidence="17">
    <location>
        <begin position="180"/>
        <end position="332"/>
    </location>
</feature>
<dbReference type="SUPFAM" id="SSF56014">
    <property type="entry name" value="Nitrite and sulphite reductase 4Fe-4S domain-like"/>
    <property type="match status" value="2"/>
</dbReference>
<dbReference type="EC" id="1.8.1.2" evidence="15"/>
<dbReference type="PANTHER" id="PTHR11493">
    <property type="entry name" value="SULFITE REDUCTASE [NADPH] SUBUNIT BETA-RELATED"/>
    <property type="match status" value="1"/>
</dbReference>
<feature type="region of interest" description="Disordered" evidence="16">
    <location>
        <begin position="1"/>
        <end position="26"/>
    </location>
</feature>
<dbReference type="PANTHER" id="PTHR11493:SF47">
    <property type="entry name" value="SULFITE REDUCTASE [NADPH] SUBUNIT BETA"/>
    <property type="match status" value="1"/>
</dbReference>
<evidence type="ECO:0000256" key="10">
    <source>
        <dbReference type="ARBA" id="ARBA00023014"/>
    </source>
</evidence>
<dbReference type="GO" id="GO:0046872">
    <property type="term" value="F:metal ion binding"/>
    <property type="evidence" value="ECO:0007669"/>
    <property type="project" value="UniProtKB-KW"/>
</dbReference>
<dbReference type="Pfam" id="PF01077">
    <property type="entry name" value="NIR_SIR"/>
    <property type="match status" value="1"/>
</dbReference>
<comment type="function">
    <text evidence="13 15">Component of the sulfite reductase complex that catalyzes the 6-electron reduction of sulfite to sulfide. This is one of several activities required for the biosynthesis of L-cysteine from sulfate.</text>
</comment>
<feature type="binding site" evidence="15">
    <location>
        <position position="492"/>
    </location>
    <ligand>
        <name>[4Fe-4S] cluster</name>
        <dbReference type="ChEBI" id="CHEBI:49883"/>
    </ligand>
</feature>
<dbReference type="HAMAP" id="MF_01540">
    <property type="entry name" value="CysI"/>
    <property type="match status" value="1"/>
</dbReference>
<evidence type="ECO:0000256" key="1">
    <source>
        <dbReference type="ARBA" id="ARBA00004774"/>
    </source>
</evidence>
<dbReference type="PRINTS" id="PR00397">
    <property type="entry name" value="SIROHAEM"/>
</dbReference>
<reference key="1">
    <citation type="submission" date="2010-11" db="EMBL/GenBank/DDBJ databases">
        <title>The complete genome of Paludibacter propionicigenes DSM 17365.</title>
        <authorList>
            <consortium name="US DOE Joint Genome Institute (JGI-PGF)"/>
            <person name="Lucas S."/>
            <person name="Copeland A."/>
            <person name="Lapidus A."/>
            <person name="Bruce D."/>
            <person name="Goodwin L."/>
            <person name="Pitluck S."/>
            <person name="Kyrpides N."/>
            <person name="Mavromatis K."/>
            <person name="Ivanova N."/>
            <person name="Munk A.C."/>
            <person name="Brettin T."/>
            <person name="Detter J.C."/>
            <person name="Han C."/>
            <person name="Tapia R."/>
            <person name="Land M."/>
            <person name="Hauser L."/>
            <person name="Markowitz V."/>
            <person name="Cheng J.-F."/>
            <person name="Hugenholtz P."/>
            <person name="Woyke T."/>
            <person name="Wu D."/>
            <person name="Gronow S."/>
            <person name="Wellnitz S."/>
            <person name="Brambilla E."/>
            <person name="Klenk H.-P."/>
            <person name="Eisen J.A."/>
        </authorList>
    </citation>
    <scope>NUCLEOTIDE SEQUENCE</scope>
    <source>
        <strain>WB4</strain>
    </source>
</reference>
<evidence type="ECO:0000256" key="3">
    <source>
        <dbReference type="ARBA" id="ARBA00022485"/>
    </source>
</evidence>
<dbReference type="NCBIfam" id="TIGR02041">
    <property type="entry name" value="CysI"/>
    <property type="match status" value="1"/>
</dbReference>
<evidence type="ECO:0000259" key="17">
    <source>
        <dbReference type="Pfam" id="PF01077"/>
    </source>
</evidence>
<feature type="compositionally biased region" description="Polar residues" evidence="16">
    <location>
        <begin position="9"/>
        <end position="26"/>
    </location>
</feature>
<dbReference type="GO" id="GO:0019344">
    <property type="term" value="P:cysteine biosynthetic process"/>
    <property type="evidence" value="ECO:0007669"/>
    <property type="project" value="UniProtKB-KW"/>
</dbReference>
<keyword evidence="4 15" id="KW-0028">Amino-acid biosynthesis</keyword>
<evidence type="ECO:0000256" key="5">
    <source>
        <dbReference type="ARBA" id="ARBA00022617"/>
    </source>
</evidence>
<keyword evidence="11 15" id="KW-0198">Cysteine biosynthesis</keyword>
<dbReference type="InterPro" id="IPR011786">
    <property type="entry name" value="CysI"/>
</dbReference>
<reference evidence="19 20" key="2">
    <citation type="journal article" date="2011" name="Stand. Genomic Sci.">
        <title>Complete genome sequence of Paludibacter propionicigenes type strain (WB4).</title>
        <authorList>
            <person name="Gronow S."/>
            <person name="Munk C."/>
            <person name="Lapidus A."/>
            <person name="Nolan M."/>
            <person name="Lucas S."/>
            <person name="Hammon N."/>
            <person name="Deshpande S."/>
            <person name="Cheng J.F."/>
            <person name="Tapia R."/>
            <person name="Han C."/>
            <person name="Goodwin L."/>
            <person name="Pitluck S."/>
            <person name="Liolios K."/>
            <person name="Ivanova N."/>
            <person name="Mavromatis K."/>
            <person name="Mikhailova N."/>
            <person name="Pati A."/>
            <person name="Chen A."/>
            <person name="Palaniappan K."/>
            <person name="Land M."/>
            <person name="Hauser L."/>
            <person name="Chang Y.J."/>
            <person name="Jeffries C.D."/>
            <person name="Brambilla E."/>
            <person name="Rohde M."/>
            <person name="Goker M."/>
            <person name="Detter J.C."/>
            <person name="Woyke T."/>
            <person name="Bristow J."/>
            <person name="Eisen J.A."/>
            <person name="Markowitz V."/>
            <person name="Hugenholtz P."/>
            <person name="Kyrpides N.C."/>
            <person name="Klenk H.P."/>
        </authorList>
    </citation>
    <scope>NUCLEOTIDE SEQUENCE [LARGE SCALE GENOMIC DNA]</scope>
    <source>
        <strain evidence="20">DSM 17365 / JCM 13257 / WB4</strain>
    </source>
</reference>
<dbReference type="OrthoDB" id="9803707at2"/>
<dbReference type="GO" id="GO:0070814">
    <property type="term" value="P:hydrogen sulfide biosynthetic process"/>
    <property type="evidence" value="ECO:0007669"/>
    <property type="project" value="UniProtKB-UniRule"/>
</dbReference>
<evidence type="ECO:0000256" key="16">
    <source>
        <dbReference type="SAM" id="MobiDB-lite"/>
    </source>
</evidence>
<evidence type="ECO:0000256" key="14">
    <source>
        <dbReference type="ARBA" id="ARBA00062253"/>
    </source>
</evidence>
<name>E4T7I8_PALPW</name>
<dbReference type="GO" id="GO:0051539">
    <property type="term" value="F:4 iron, 4 sulfur cluster binding"/>
    <property type="evidence" value="ECO:0007669"/>
    <property type="project" value="UniProtKB-KW"/>
</dbReference>
<dbReference type="InterPro" id="IPR045854">
    <property type="entry name" value="NO2/SO3_Rdtase_4Fe4S_sf"/>
</dbReference>
<comment type="cofactor">
    <cofactor evidence="15">
        <name>siroheme</name>
        <dbReference type="ChEBI" id="CHEBI:60052"/>
    </cofactor>
    <text evidence="15">Binds 1 siroheme per subunit.</text>
</comment>
<keyword evidence="10 15" id="KW-0411">Iron-sulfur</keyword>
<protein>
    <recommendedName>
        <fullName evidence="15">Sulfite reductase [NADPH] hemoprotein beta-component</fullName>
        <shortName evidence="15">SiR-HP</shortName>
        <shortName evidence="15">SiRHP</shortName>
        <ecNumber evidence="15">1.8.1.2</ecNumber>
    </recommendedName>
</protein>
<sequence length="578" mass="64332">MSKDKNIQKESNSVPPQGTGLSSFETLKENSNYLRGTIQESLKDPLTGSIKADDQLLIKFHGTYQQQDRDLDDERKRQKLEPLYSFLIRVRVPGGVTTAQQWLALDGLADKYADKALKLTTRQAFQFHGVLKRNLKTTIKEINQSLLDTIAACGDVNRNVMSSANPFESAVHGEVAEDAKRISAHLTPQTSAYHEIWLDGELVGGGEKDFEPLYGKTYLPRKFKTAIAIPPRNDTDVLSNDLGFIAIVEKGKLVGYNLTVGGGMAFTFGNNATYPRVADVVGFFPKEKIVDVAEAVLIFQRDHGNRSERKNARLKYTIDRLGLDFFRAEIERIKGIKFEPVKPYKFETLGDKYGWTKSEDGLWHYGVFVEGGKLVDKNGYHPKTAIREIAKIHEGTFILTGNQNVVIAQVSETKKPKIEAILKKYKVINADKLSSLRQNSIACAALPLCGLAFAEAERYLPTLVDKIDKILEANGLLKTPISIRMTGCSNGCGRPFLAEIGLVGKAPGRYNLYLGASFTGERLNKLYKEMLSEEQIVEALTPILADYAQSKEAAEHFGDFVIRKGYVKATTHGTNFHD</sequence>
<dbReference type="InterPro" id="IPR005117">
    <property type="entry name" value="NiRdtase/SiRdtase_haem-b_fer"/>
</dbReference>